<reference evidence="3 4" key="1">
    <citation type="journal article" date="2015" name="Genome Announc.">
        <title>Draft Genome Sequence and Gene Annotation of the Entomopathogenic Fungus Verticillium hemipterigenum.</title>
        <authorList>
            <person name="Horn F."/>
            <person name="Habel A."/>
            <person name="Scharf D.H."/>
            <person name="Dworschak J."/>
            <person name="Brakhage A.A."/>
            <person name="Guthke R."/>
            <person name="Hertweck C."/>
            <person name="Linde J."/>
        </authorList>
    </citation>
    <scope>NUCLEOTIDE SEQUENCE [LARGE SCALE GENOMIC DNA]</scope>
</reference>
<keyword evidence="4" id="KW-1185">Reference proteome</keyword>
<evidence type="ECO:0000313" key="3">
    <source>
        <dbReference type="EMBL" id="CEJ92588.1"/>
    </source>
</evidence>
<keyword evidence="2" id="KW-1133">Transmembrane helix</keyword>
<proteinExistence type="inferred from homology"/>
<organism evidence="3 4">
    <name type="scientific">[Torrubiella] hemipterigena</name>
    <dbReference type="NCBI Taxonomy" id="1531966"/>
    <lineage>
        <taxon>Eukaryota</taxon>
        <taxon>Fungi</taxon>
        <taxon>Dikarya</taxon>
        <taxon>Ascomycota</taxon>
        <taxon>Pezizomycotina</taxon>
        <taxon>Sordariomycetes</taxon>
        <taxon>Hypocreomycetidae</taxon>
        <taxon>Hypocreales</taxon>
        <taxon>Clavicipitaceae</taxon>
        <taxon>Clavicipitaceae incertae sedis</taxon>
        <taxon>'Torrubiella' clade</taxon>
    </lineage>
</organism>
<dbReference type="AlphaFoldDB" id="A0A0A1TN33"/>
<dbReference type="InterPro" id="IPR021765">
    <property type="entry name" value="UstYa-like"/>
</dbReference>
<dbReference type="GO" id="GO:0043386">
    <property type="term" value="P:mycotoxin biosynthetic process"/>
    <property type="evidence" value="ECO:0007669"/>
    <property type="project" value="InterPro"/>
</dbReference>
<name>A0A0A1TN33_9HYPO</name>
<dbReference type="Pfam" id="PF11807">
    <property type="entry name" value="UstYa"/>
    <property type="match status" value="1"/>
</dbReference>
<evidence type="ECO:0000313" key="4">
    <source>
        <dbReference type="Proteomes" id="UP000039046"/>
    </source>
</evidence>
<sequence>MAEYSKIDLSSSKERGWATEEDDAESALLQNRRIGPSRSSTWHWLREERRTVTLHAIFLLSNILALMAYASGWLSIRNLSDPHSKTPMRHVISYESRPFALQSIYLANGTINPTKSNNFNGQPRPELESAWEELMQHQNVRVHQDELGDFAHDDSVVKLADGSGEYYSTVAVFHGLHCIQRLQKSMYPETYYPGLTKEEIFTLQRHTEHCLDWLREYLMCNADTSLIPIQWSSDSPGPIATDTGKHQCVVWEPVYNWMASRAFNPSQPGMLVHPIFGDAYNKSSEHNHALGITPLGHGGVLHVGHNEHSGHDGHDSDHH</sequence>
<dbReference type="EMBL" id="CDHN01000004">
    <property type="protein sequence ID" value="CEJ92588.1"/>
    <property type="molecule type" value="Genomic_DNA"/>
</dbReference>
<keyword evidence="2" id="KW-0472">Membrane</keyword>
<gene>
    <name evidence="3" type="ORF">VHEMI08231</name>
</gene>
<evidence type="ECO:0000256" key="2">
    <source>
        <dbReference type="SAM" id="Phobius"/>
    </source>
</evidence>
<protein>
    <recommendedName>
        <fullName evidence="5">Tat pathway signal sequence</fullName>
    </recommendedName>
</protein>
<dbReference type="HOGENOM" id="CLU_042941_2_2_1"/>
<evidence type="ECO:0000256" key="1">
    <source>
        <dbReference type="ARBA" id="ARBA00035112"/>
    </source>
</evidence>
<dbReference type="PANTHER" id="PTHR33365:SF7">
    <property type="entry name" value="TAT PATHWAY SIGNAL SEQUENCE"/>
    <property type="match status" value="1"/>
</dbReference>
<dbReference type="OrthoDB" id="3687641at2759"/>
<keyword evidence="2" id="KW-0812">Transmembrane</keyword>
<accession>A0A0A1TN33</accession>
<feature type="transmembrane region" description="Helical" evidence="2">
    <location>
        <begin position="52"/>
        <end position="76"/>
    </location>
</feature>
<dbReference type="STRING" id="1531966.A0A0A1TN33"/>
<evidence type="ECO:0008006" key="5">
    <source>
        <dbReference type="Google" id="ProtNLM"/>
    </source>
</evidence>
<comment type="similarity">
    <text evidence="1">Belongs to the ustYa family.</text>
</comment>
<dbReference type="Proteomes" id="UP000039046">
    <property type="component" value="Unassembled WGS sequence"/>
</dbReference>
<dbReference type="PANTHER" id="PTHR33365">
    <property type="entry name" value="YALI0B05434P"/>
    <property type="match status" value="1"/>
</dbReference>